<comment type="caution">
    <text evidence="1">The sequence shown here is derived from an EMBL/GenBank/DDBJ whole genome shotgun (WGS) entry which is preliminary data.</text>
</comment>
<dbReference type="EMBL" id="SDKM01000004">
    <property type="protein sequence ID" value="RYP88081.1"/>
    <property type="molecule type" value="Genomic_DNA"/>
</dbReference>
<keyword evidence="2" id="KW-1185">Reference proteome</keyword>
<dbReference type="AlphaFoldDB" id="A0A4Q4ZKL8"/>
<proteinExistence type="predicted"/>
<sequence length="59" mass="6673">MERWEYKVADLTKVEKNIDELNRLGGEGWEAVGMVSTWGAGGFKFVHPIALLKRRVPEG</sequence>
<evidence type="ECO:0000313" key="2">
    <source>
        <dbReference type="Proteomes" id="UP000295198"/>
    </source>
</evidence>
<dbReference type="Proteomes" id="UP000295198">
    <property type="component" value="Unassembled WGS sequence"/>
</dbReference>
<dbReference type="OrthoDB" id="3577415at2"/>
<dbReference type="RefSeq" id="WP_134714457.1">
    <property type="nucleotide sequence ID" value="NZ_SDKM01000004.1"/>
</dbReference>
<name>A0A4Q4ZKL8_9ACTN</name>
<evidence type="ECO:0000313" key="1">
    <source>
        <dbReference type="EMBL" id="RYP88081.1"/>
    </source>
</evidence>
<organism evidence="1 2">
    <name type="scientific">Nocardioides guangzhouensis</name>
    <dbReference type="NCBI Taxonomy" id="2497878"/>
    <lineage>
        <taxon>Bacteria</taxon>
        <taxon>Bacillati</taxon>
        <taxon>Actinomycetota</taxon>
        <taxon>Actinomycetes</taxon>
        <taxon>Propionibacteriales</taxon>
        <taxon>Nocardioidaceae</taxon>
        <taxon>Nocardioides</taxon>
    </lineage>
</organism>
<gene>
    <name evidence="1" type="ORF">EKO23_04355</name>
</gene>
<evidence type="ECO:0008006" key="3">
    <source>
        <dbReference type="Google" id="ProtNLM"/>
    </source>
</evidence>
<protein>
    <recommendedName>
        <fullName evidence="3">DUF4177 domain-containing protein</fullName>
    </recommendedName>
</protein>
<reference evidence="1 2" key="1">
    <citation type="submission" date="2019-01" db="EMBL/GenBank/DDBJ databases">
        <title>Nocardioides guangzhouensis sp. nov., an actinobacterium isolated from soil.</title>
        <authorList>
            <person name="Fu Y."/>
            <person name="Cai Y."/>
            <person name="Lin Z."/>
            <person name="Chen P."/>
        </authorList>
    </citation>
    <scope>NUCLEOTIDE SEQUENCE [LARGE SCALE GENOMIC DNA]</scope>
    <source>
        <strain evidence="1 2">130</strain>
    </source>
</reference>
<accession>A0A4Q4ZKL8</accession>